<gene>
    <name evidence="6" type="ORF">H8S20_10350</name>
</gene>
<keyword evidence="7" id="KW-1185">Reference proteome</keyword>
<evidence type="ECO:0000313" key="6">
    <source>
        <dbReference type="EMBL" id="MBC5629295.1"/>
    </source>
</evidence>
<evidence type="ECO:0000256" key="1">
    <source>
        <dbReference type="ARBA" id="ARBA00008348"/>
    </source>
</evidence>
<reference evidence="6 7" key="1">
    <citation type="submission" date="2020-08" db="EMBL/GenBank/DDBJ databases">
        <title>Genome public.</title>
        <authorList>
            <person name="Liu C."/>
            <person name="Sun Q."/>
        </authorList>
    </citation>
    <scope>NUCLEOTIDE SEQUENCE [LARGE SCALE GENOMIC DNA]</scope>
    <source>
        <strain evidence="6 7">NSJ-6</strain>
    </source>
</reference>
<evidence type="ECO:0000259" key="5">
    <source>
        <dbReference type="SMART" id="SM00363"/>
    </source>
</evidence>
<dbReference type="CDD" id="cd00165">
    <property type="entry name" value="S4"/>
    <property type="match status" value="1"/>
</dbReference>
<dbReference type="InterPro" id="IPR018496">
    <property type="entry name" value="PsdUridine_synth_RsuA/RluB_CS"/>
</dbReference>
<dbReference type="InterPro" id="IPR042092">
    <property type="entry name" value="PsdUridine_s_RsuA/RluB/E/F_cat"/>
</dbReference>
<dbReference type="Gene3D" id="3.30.70.1560">
    <property type="entry name" value="Alpha-L RNA-binding motif"/>
    <property type="match status" value="1"/>
</dbReference>
<dbReference type="PANTHER" id="PTHR47683:SF2">
    <property type="entry name" value="RNA-BINDING S4 DOMAIN-CONTAINING PROTEIN"/>
    <property type="match status" value="1"/>
</dbReference>
<dbReference type="RefSeq" id="WP_186860070.1">
    <property type="nucleotide sequence ID" value="NZ_JACOOO010000017.1"/>
</dbReference>
<evidence type="ECO:0000256" key="2">
    <source>
        <dbReference type="ARBA" id="ARBA00023235"/>
    </source>
</evidence>
<dbReference type="InterPro" id="IPR050343">
    <property type="entry name" value="RsuA_PseudoU_synthase"/>
</dbReference>
<dbReference type="InterPro" id="IPR002942">
    <property type="entry name" value="S4_RNA-bd"/>
</dbReference>
<evidence type="ECO:0000256" key="3">
    <source>
        <dbReference type="PROSITE-ProRule" id="PRU00182"/>
    </source>
</evidence>
<dbReference type="CDD" id="cd02870">
    <property type="entry name" value="PseudoU_synth_RsuA_like"/>
    <property type="match status" value="1"/>
</dbReference>
<dbReference type="Pfam" id="PF00849">
    <property type="entry name" value="PseudoU_synth_2"/>
    <property type="match status" value="1"/>
</dbReference>
<dbReference type="PROSITE" id="PS01149">
    <property type="entry name" value="PSI_RSU"/>
    <property type="match status" value="1"/>
</dbReference>
<dbReference type="SUPFAM" id="SSF55120">
    <property type="entry name" value="Pseudouridine synthase"/>
    <property type="match status" value="1"/>
</dbReference>
<dbReference type="PROSITE" id="PS50889">
    <property type="entry name" value="S4"/>
    <property type="match status" value="1"/>
</dbReference>
<dbReference type="InterPro" id="IPR000748">
    <property type="entry name" value="PsdUridine_synth_RsuA/RluB/E/F"/>
</dbReference>
<dbReference type="Pfam" id="PF01479">
    <property type="entry name" value="S4"/>
    <property type="match status" value="1"/>
</dbReference>
<dbReference type="InterPro" id="IPR036986">
    <property type="entry name" value="S4_RNA-bd_sf"/>
</dbReference>
<dbReference type="InterPro" id="IPR020094">
    <property type="entry name" value="TruA/RsuA/RluB/E/F_N"/>
</dbReference>
<evidence type="ECO:0000313" key="7">
    <source>
        <dbReference type="Proteomes" id="UP000596929"/>
    </source>
</evidence>
<dbReference type="NCBIfam" id="TIGR00093">
    <property type="entry name" value="pseudouridine synthase"/>
    <property type="match status" value="1"/>
</dbReference>
<dbReference type="InterPro" id="IPR020103">
    <property type="entry name" value="PsdUridine_synth_cat_dom_sf"/>
</dbReference>
<sequence>MEERLQKYIARCGVASRRKSEELILSGQIRVNGNIVTELGTKVNIDTDVVEYNNKVIKKEENKVYIMLNKPEGYITSASDEKGRKTVLDLIDVEERIYPIGRLDYDSSGLLLLTNDGDIYNKIIHPRVAIDKKYIALCEGKFTEKEIEKFKNGIDIGGYITSNANIEIIDEENIKIKKTGKNTIRSTVEITIHEGKNRQIRRMCASLNHNVIALKRVSVGSIKLGNLKKGSWRMLTQEEINYIKGL</sequence>
<comment type="similarity">
    <text evidence="1 4">Belongs to the pseudouridine synthase RsuA family.</text>
</comment>
<dbReference type="SUPFAM" id="SSF55174">
    <property type="entry name" value="Alpha-L RNA-binding motif"/>
    <property type="match status" value="1"/>
</dbReference>
<dbReference type="EMBL" id="JACOOO010000017">
    <property type="protein sequence ID" value="MBC5629295.1"/>
    <property type="molecule type" value="Genomic_DNA"/>
</dbReference>
<proteinExistence type="inferred from homology"/>
<dbReference type="InterPro" id="IPR006145">
    <property type="entry name" value="PsdUridine_synth_RsuA/RluA"/>
</dbReference>
<feature type="domain" description="RNA-binding S4" evidence="5">
    <location>
        <begin position="3"/>
        <end position="62"/>
    </location>
</feature>
<evidence type="ECO:0000256" key="4">
    <source>
        <dbReference type="RuleBase" id="RU003887"/>
    </source>
</evidence>
<comment type="caution">
    <text evidence="6">The sequence shown here is derived from an EMBL/GenBank/DDBJ whole genome shotgun (WGS) entry which is preliminary data.</text>
</comment>
<dbReference type="Gene3D" id="3.30.70.580">
    <property type="entry name" value="Pseudouridine synthase I, catalytic domain, N-terminal subdomain"/>
    <property type="match status" value="1"/>
</dbReference>
<keyword evidence="2 4" id="KW-0413">Isomerase</keyword>
<dbReference type="EC" id="5.4.99.-" evidence="4"/>
<organism evidence="6 7">
    <name type="scientific">Clostridium hominis</name>
    <dbReference type="NCBI Taxonomy" id="2763036"/>
    <lineage>
        <taxon>Bacteria</taxon>
        <taxon>Bacillati</taxon>
        <taxon>Bacillota</taxon>
        <taxon>Clostridia</taxon>
        <taxon>Eubacteriales</taxon>
        <taxon>Clostridiaceae</taxon>
        <taxon>Clostridium</taxon>
    </lineage>
</organism>
<dbReference type="SMART" id="SM00363">
    <property type="entry name" value="S4"/>
    <property type="match status" value="1"/>
</dbReference>
<keyword evidence="3" id="KW-0694">RNA-binding</keyword>
<dbReference type="PANTHER" id="PTHR47683">
    <property type="entry name" value="PSEUDOURIDINE SYNTHASE FAMILY PROTEIN-RELATED"/>
    <property type="match status" value="1"/>
</dbReference>
<name>A0ABR7DD25_9CLOT</name>
<protein>
    <recommendedName>
        <fullName evidence="4">Pseudouridine synthase</fullName>
        <ecNumber evidence="4">5.4.99.-</ecNumber>
    </recommendedName>
</protein>
<dbReference type="Gene3D" id="3.10.290.10">
    <property type="entry name" value="RNA-binding S4 domain"/>
    <property type="match status" value="1"/>
</dbReference>
<accession>A0ABR7DD25</accession>
<dbReference type="Proteomes" id="UP000596929">
    <property type="component" value="Unassembled WGS sequence"/>
</dbReference>